<reference evidence="8 9" key="1">
    <citation type="submission" date="2016-04" db="EMBL/GenBank/DDBJ databases">
        <title>Genome sequence of Methanosphaera cuniculi DSM 4103.</title>
        <authorList>
            <person name="Poehlein A."/>
            <person name="Seedorf H."/>
            <person name="Daniel R."/>
        </authorList>
    </citation>
    <scope>NUCLEOTIDE SEQUENCE [LARGE SCALE GENOMIC DNA]</scope>
    <source>
        <strain evidence="8 9">DSM 4103</strain>
    </source>
</reference>
<dbReference type="GO" id="GO:0005886">
    <property type="term" value="C:plasma membrane"/>
    <property type="evidence" value="ECO:0007669"/>
    <property type="project" value="UniProtKB-SubCell"/>
</dbReference>
<evidence type="ECO:0000256" key="1">
    <source>
        <dbReference type="ARBA" id="ARBA00004651"/>
    </source>
</evidence>
<sequence>MADLTLVIQNIIPWVLYIIAILGAIVCLMQKDLLKMAVLTSVSGFAVAAIYQVLLAPDVALTQAVVGAAIIPTLVAIAVLKTREEPISKDEGDL</sequence>
<dbReference type="AlphaFoldDB" id="A0A2V2BUG3"/>
<feature type="transmembrane region" description="Helical" evidence="6">
    <location>
        <begin position="60"/>
        <end position="80"/>
    </location>
</feature>
<dbReference type="Proteomes" id="UP000246004">
    <property type="component" value="Unassembled WGS sequence"/>
</dbReference>
<evidence type="ECO:0000256" key="5">
    <source>
        <dbReference type="ARBA" id="ARBA00023136"/>
    </source>
</evidence>
<evidence type="ECO:0000313" key="9">
    <source>
        <dbReference type="Proteomes" id="UP000246004"/>
    </source>
</evidence>
<feature type="domain" description="MrpA C-terminal/MbhD" evidence="7">
    <location>
        <begin position="19"/>
        <end position="83"/>
    </location>
</feature>
<name>A0A2V2BUG3_9EURY</name>
<dbReference type="EMBL" id="LWMS01000020">
    <property type="protein sequence ID" value="PWL08301.1"/>
    <property type="molecule type" value="Genomic_DNA"/>
</dbReference>
<dbReference type="RefSeq" id="WP_245837609.1">
    <property type="nucleotide sequence ID" value="NZ_CAUHCB010000018.1"/>
</dbReference>
<keyword evidence="3 6" id="KW-0812">Transmembrane</keyword>
<evidence type="ECO:0000256" key="2">
    <source>
        <dbReference type="ARBA" id="ARBA00022475"/>
    </source>
</evidence>
<feature type="transmembrane region" description="Helical" evidence="6">
    <location>
        <begin position="6"/>
        <end position="29"/>
    </location>
</feature>
<dbReference type="Gene3D" id="1.20.120.1200">
    <property type="entry name" value="NADH-ubiquinone/plastoquinone oxidoreductase chain 6, subunit NuoJ"/>
    <property type="match status" value="1"/>
</dbReference>
<dbReference type="InterPro" id="IPR025383">
    <property type="entry name" value="MrpA_C/MbhD"/>
</dbReference>
<comment type="caution">
    <text evidence="8">The sequence shown here is derived from an EMBL/GenBank/DDBJ whole genome shotgun (WGS) entry which is preliminary data.</text>
</comment>
<evidence type="ECO:0000256" key="3">
    <source>
        <dbReference type="ARBA" id="ARBA00022692"/>
    </source>
</evidence>
<keyword evidence="4 6" id="KW-1133">Transmembrane helix</keyword>
<evidence type="ECO:0000259" key="7">
    <source>
        <dbReference type="Pfam" id="PF13244"/>
    </source>
</evidence>
<dbReference type="Pfam" id="PF13244">
    <property type="entry name" value="MbhD"/>
    <property type="match status" value="1"/>
</dbReference>
<gene>
    <name evidence="8" type="ORF">MSCUN_07370</name>
</gene>
<dbReference type="NCBIfam" id="NF004923">
    <property type="entry name" value="PRK06280.1"/>
    <property type="match status" value="1"/>
</dbReference>
<evidence type="ECO:0000256" key="6">
    <source>
        <dbReference type="SAM" id="Phobius"/>
    </source>
</evidence>
<feature type="transmembrane region" description="Helical" evidence="6">
    <location>
        <begin position="36"/>
        <end position="54"/>
    </location>
</feature>
<organism evidence="8 9">
    <name type="scientific">Methanosphaera cuniculi</name>
    <dbReference type="NCBI Taxonomy" id="1077256"/>
    <lineage>
        <taxon>Archaea</taxon>
        <taxon>Methanobacteriati</taxon>
        <taxon>Methanobacteriota</taxon>
        <taxon>Methanomada group</taxon>
        <taxon>Methanobacteria</taxon>
        <taxon>Methanobacteriales</taxon>
        <taxon>Methanobacteriaceae</taxon>
        <taxon>Methanosphaera</taxon>
    </lineage>
</organism>
<proteinExistence type="predicted"/>
<comment type="subcellular location">
    <subcellularLocation>
        <location evidence="1">Cell membrane</location>
        <topology evidence="1">Multi-pass membrane protein</topology>
    </subcellularLocation>
</comment>
<evidence type="ECO:0000256" key="4">
    <source>
        <dbReference type="ARBA" id="ARBA00022989"/>
    </source>
</evidence>
<dbReference type="InterPro" id="IPR042106">
    <property type="entry name" value="Nuo/plastoQ_OxRdtase_6_NuoJ"/>
</dbReference>
<keyword evidence="5 6" id="KW-0472">Membrane</keyword>
<evidence type="ECO:0000313" key="8">
    <source>
        <dbReference type="EMBL" id="PWL08301.1"/>
    </source>
</evidence>
<protein>
    <recommendedName>
        <fullName evidence="7">MrpA C-terminal/MbhD domain-containing protein</fullName>
    </recommendedName>
</protein>
<keyword evidence="2" id="KW-1003">Cell membrane</keyword>
<accession>A0A2V2BUG3</accession>